<evidence type="ECO:0000256" key="1">
    <source>
        <dbReference type="ARBA" id="ARBA00004123"/>
    </source>
</evidence>
<evidence type="ECO:0000256" key="4">
    <source>
        <dbReference type="ARBA" id="ARBA00023242"/>
    </source>
</evidence>
<feature type="compositionally biased region" description="Basic and acidic residues" evidence="5">
    <location>
        <begin position="482"/>
        <end position="504"/>
    </location>
</feature>
<sequence>MGLSFSCPFTEQDEVEAALDSVTVKSITLGDDNECKTPKRSVNFNDKTLESTILKGSGGKMVVEKSVSFKGMQLERMISLNRSVSKEDHTKENIGLHELDNVISVLDPSNPKHEAAIKLQKVYKSFRTRRKLADCAVLVEQSWWKLLDFAELKRSSISFFEIEKHETAVSRWSRARTKAAKVGKGLSKNEKAQKLALQHWLEAVSYYRETHLNFQFPWIELSLILVYCHRLTRGIGMDTTCTFTTTSGFTVRVENLSSTGSYFSPTPFPFRLDIGEGKEVNLVEKCTRLKLQQQCIKYLGPMERKSYEVVVEDGKFFYKNSGEMLQTSAMEDSDSKWIFVLSTSKVLYIGKKKKGVFQHSSFLAGGATVAAGRLVVDNGVLKAVWPHSGHYQPTEENFLDFLSFLGENNVDITDVKMSPTDEDEFSIYHQRSTHMRNHSLEEDLEAEKTVMADPREEESTTVMADVETPKKMESLSTFDLEQESKPSEESTPRGGGAEEAKESEVVKIPEESILKRINSKKETRSFQLGKQLSCKWTTGAGPRIGCVRDYPSELQFQALEQVNLSPRSASVSRLYFSFSSQRQMPRMSPLWRGMSLPADITQL</sequence>
<accession>A0ABQ7N6H0</accession>
<dbReference type="Proteomes" id="UP000823674">
    <property type="component" value="Chromosome A03"/>
</dbReference>
<dbReference type="EMBL" id="JADBGQ010000003">
    <property type="protein sequence ID" value="KAG5405731.1"/>
    <property type="molecule type" value="Genomic_DNA"/>
</dbReference>
<organism evidence="6 7">
    <name type="scientific">Brassica rapa subsp. trilocularis</name>
    <dbReference type="NCBI Taxonomy" id="1813537"/>
    <lineage>
        <taxon>Eukaryota</taxon>
        <taxon>Viridiplantae</taxon>
        <taxon>Streptophyta</taxon>
        <taxon>Embryophyta</taxon>
        <taxon>Tracheophyta</taxon>
        <taxon>Spermatophyta</taxon>
        <taxon>Magnoliopsida</taxon>
        <taxon>eudicotyledons</taxon>
        <taxon>Gunneridae</taxon>
        <taxon>Pentapetalae</taxon>
        <taxon>rosids</taxon>
        <taxon>malvids</taxon>
        <taxon>Brassicales</taxon>
        <taxon>Brassicaceae</taxon>
        <taxon>Brassiceae</taxon>
        <taxon>Brassica</taxon>
    </lineage>
</organism>
<evidence type="ECO:0008006" key="8">
    <source>
        <dbReference type="Google" id="ProtNLM"/>
    </source>
</evidence>
<feature type="region of interest" description="Disordered" evidence="5">
    <location>
        <begin position="450"/>
        <end position="504"/>
    </location>
</feature>
<dbReference type="PANTHER" id="PTHR31250">
    <property type="entry name" value="IQ DOMAIN-CONTAINING PROTEIN IQM3"/>
    <property type="match status" value="1"/>
</dbReference>
<dbReference type="InterPro" id="IPR044159">
    <property type="entry name" value="IQM"/>
</dbReference>
<reference evidence="6 7" key="1">
    <citation type="submission" date="2021-03" db="EMBL/GenBank/DDBJ databases">
        <authorList>
            <person name="King G.J."/>
            <person name="Bancroft I."/>
            <person name="Baten A."/>
            <person name="Bloomfield J."/>
            <person name="Borpatragohain P."/>
            <person name="He Z."/>
            <person name="Irish N."/>
            <person name="Irwin J."/>
            <person name="Liu K."/>
            <person name="Mauleon R.P."/>
            <person name="Moore J."/>
            <person name="Morris R."/>
            <person name="Ostergaard L."/>
            <person name="Wang B."/>
            <person name="Wells R."/>
        </authorList>
    </citation>
    <scope>NUCLEOTIDE SEQUENCE [LARGE SCALE GENOMIC DNA]</scope>
    <source>
        <strain evidence="6">R-o-18</strain>
        <tissue evidence="6">Leaf</tissue>
    </source>
</reference>
<evidence type="ECO:0000313" key="7">
    <source>
        <dbReference type="Proteomes" id="UP000823674"/>
    </source>
</evidence>
<comment type="caution">
    <text evidence="6">The sequence shown here is derived from an EMBL/GenBank/DDBJ whole genome shotgun (WGS) entry which is preliminary data.</text>
</comment>
<proteinExistence type="predicted"/>
<gene>
    <name evidence="6" type="primary">A03p040470.1_BraROA</name>
    <name evidence="6" type="ORF">IGI04_011850</name>
</gene>
<keyword evidence="4" id="KW-0539">Nucleus</keyword>
<protein>
    <recommendedName>
        <fullName evidence="8">Calmodulin-binding family protein</fullName>
    </recommendedName>
</protein>
<evidence type="ECO:0000256" key="3">
    <source>
        <dbReference type="ARBA" id="ARBA00022490"/>
    </source>
</evidence>
<evidence type="ECO:0000313" key="6">
    <source>
        <dbReference type="EMBL" id="KAG5405731.1"/>
    </source>
</evidence>
<keyword evidence="7" id="KW-1185">Reference proteome</keyword>
<evidence type="ECO:0000256" key="5">
    <source>
        <dbReference type="SAM" id="MobiDB-lite"/>
    </source>
</evidence>
<evidence type="ECO:0000256" key="2">
    <source>
        <dbReference type="ARBA" id="ARBA00004496"/>
    </source>
</evidence>
<name>A0ABQ7N6H0_BRACM</name>
<comment type="subcellular location">
    <subcellularLocation>
        <location evidence="2">Cytoplasm</location>
    </subcellularLocation>
    <subcellularLocation>
        <location evidence="1">Nucleus</location>
    </subcellularLocation>
</comment>
<keyword evidence="3" id="KW-0963">Cytoplasm</keyword>
<dbReference type="PANTHER" id="PTHR31250:SF69">
    <property type="entry name" value="IQ DOMAIN-CONTAINING PROTEIN IQM2-LIKE"/>
    <property type="match status" value="1"/>
</dbReference>